<reference evidence="1 2" key="1">
    <citation type="submission" date="2016-02" db="EMBL/GenBank/DDBJ databases">
        <title>Complete genome of Sinomonas atrocyanea KCTC 3377.</title>
        <authorList>
            <person name="Kim K.M."/>
        </authorList>
    </citation>
    <scope>NUCLEOTIDE SEQUENCE [LARGE SCALE GENOMIC DNA]</scope>
    <source>
        <strain evidence="1 2">KCTC 3377</strain>
    </source>
</reference>
<dbReference type="OrthoDB" id="4947262at2"/>
<organism evidence="1 2">
    <name type="scientific">Sinomonas atrocyanea</name>
    <dbReference type="NCBI Taxonomy" id="37927"/>
    <lineage>
        <taxon>Bacteria</taxon>
        <taxon>Bacillati</taxon>
        <taxon>Actinomycetota</taxon>
        <taxon>Actinomycetes</taxon>
        <taxon>Micrococcales</taxon>
        <taxon>Micrococcaceae</taxon>
        <taxon>Sinomonas</taxon>
    </lineage>
</organism>
<accession>A0A127A009</accession>
<dbReference type="EMBL" id="CP014518">
    <property type="protein sequence ID" value="AMM32780.1"/>
    <property type="molecule type" value="Genomic_DNA"/>
</dbReference>
<sequence length="74" mass="8027">MKKISKVGWNSKNPAIPTIAPTGVHCPVNGLWEPLGSSADPVFVFEGSVMPTFGGATVEWQLVEVHRRRADLVL</sequence>
<gene>
    <name evidence="1" type="ORF">SA2016_2110</name>
</gene>
<evidence type="ECO:0000313" key="1">
    <source>
        <dbReference type="EMBL" id="AMM32780.1"/>
    </source>
</evidence>
<evidence type="ECO:0000313" key="2">
    <source>
        <dbReference type="Proteomes" id="UP000070134"/>
    </source>
</evidence>
<keyword evidence="2" id="KW-1185">Reference proteome</keyword>
<dbReference type="KEGG" id="satk:SA2016_2110"/>
<protein>
    <submittedName>
        <fullName evidence="1">Uncharacterized protein</fullName>
    </submittedName>
</protein>
<dbReference type="Proteomes" id="UP000070134">
    <property type="component" value="Chromosome"/>
</dbReference>
<name>A0A127A009_9MICC</name>
<proteinExistence type="predicted"/>
<dbReference type="AlphaFoldDB" id="A0A127A009"/>
<dbReference type="RefSeq" id="WP_066497859.1">
    <property type="nucleotide sequence ID" value="NZ_BJMO01000090.1"/>
</dbReference>